<evidence type="ECO:0000313" key="1">
    <source>
        <dbReference type="EMBL" id="BBP88261.1"/>
    </source>
</evidence>
<name>A0A5S9M5Q7_BACIA</name>
<organism evidence="1 2">
    <name type="scientific">Bacillus safensis</name>
    <dbReference type="NCBI Taxonomy" id="561879"/>
    <lineage>
        <taxon>Bacteria</taxon>
        <taxon>Bacillati</taxon>
        <taxon>Bacillota</taxon>
        <taxon>Bacilli</taxon>
        <taxon>Bacillales</taxon>
        <taxon>Bacillaceae</taxon>
        <taxon>Bacillus</taxon>
    </lineage>
</organism>
<evidence type="ECO:0000313" key="2">
    <source>
        <dbReference type="Proteomes" id="UP000464658"/>
    </source>
</evidence>
<protein>
    <submittedName>
        <fullName evidence="1">Uncharacterized protein</fullName>
    </submittedName>
</protein>
<gene>
    <name evidence="1" type="ORF">BsIDN1_18790</name>
</gene>
<accession>A0A5S9M5Q7</accession>
<sequence length="83" mass="9269">MGLADQLVNNETGQAYVLVNETLHPMPKGAVMGIPTQISPFITTGFFQLQEKREPQWISSCQKASKQKISRSVNFLEDVSVMK</sequence>
<dbReference type="AlphaFoldDB" id="A0A5S9M5Q7"/>
<proteinExistence type="predicted"/>
<dbReference type="Proteomes" id="UP000464658">
    <property type="component" value="Chromosome"/>
</dbReference>
<dbReference type="Gene3D" id="3.90.660.20">
    <property type="entry name" value="Protoporphyrinogen oxidase, mitochondrial, domain 2"/>
    <property type="match status" value="1"/>
</dbReference>
<dbReference type="EMBL" id="AP021906">
    <property type="protein sequence ID" value="BBP88261.1"/>
    <property type="molecule type" value="Genomic_DNA"/>
</dbReference>
<dbReference type="Gene3D" id="1.10.3110.10">
    <property type="entry name" value="protoporphyrinogen ix oxidase, domain 3"/>
    <property type="match status" value="1"/>
</dbReference>
<reference evidence="1 2" key="1">
    <citation type="submission" date="2019-12" db="EMBL/GenBank/DDBJ databases">
        <title>Full genome sequence of a Bacillus safensis strain isolated from commercially available natto in Indonesia.</title>
        <authorList>
            <person name="Yoshida M."/>
            <person name="Uomi M."/>
            <person name="Waturangi D."/>
            <person name="Ekaputri J.J."/>
            <person name="Setiamarga D.H.E."/>
        </authorList>
    </citation>
    <scope>NUCLEOTIDE SEQUENCE [LARGE SCALE GENOMIC DNA]</scope>
    <source>
        <strain evidence="1 2">IDN1</strain>
    </source>
</reference>